<dbReference type="Proteomes" id="UP000320390">
    <property type="component" value="Chromosome"/>
</dbReference>
<evidence type="ECO:0000313" key="2">
    <source>
        <dbReference type="EMBL" id="QDV08954.1"/>
    </source>
</evidence>
<evidence type="ECO:0000256" key="1">
    <source>
        <dbReference type="SAM" id="SignalP"/>
    </source>
</evidence>
<keyword evidence="1" id="KW-0732">Signal</keyword>
<dbReference type="RefSeq" id="WP_145202508.1">
    <property type="nucleotide sequence ID" value="NZ_CP036434.1"/>
</dbReference>
<reference evidence="2 3" key="1">
    <citation type="submission" date="2019-02" db="EMBL/GenBank/DDBJ databases">
        <title>Deep-cultivation of Planctomycetes and their phenomic and genomic characterization uncovers novel biology.</title>
        <authorList>
            <person name="Wiegand S."/>
            <person name="Jogler M."/>
            <person name="Boedeker C."/>
            <person name="Pinto D."/>
            <person name="Vollmers J."/>
            <person name="Rivas-Marin E."/>
            <person name="Kohn T."/>
            <person name="Peeters S.H."/>
            <person name="Heuer A."/>
            <person name="Rast P."/>
            <person name="Oberbeckmann S."/>
            <person name="Bunk B."/>
            <person name="Jeske O."/>
            <person name="Meyerdierks A."/>
            <person name="Storesund J.E."/>
            <person name="Kallscheuer N."/>
            <person name="Luecker S."/>
            <person name="Lage O.M."/>
            <person name="Pohl T."/>
            <person name="Merkel B.J."/>
            <person name="Hornburger P."/>
            <person name="Mueller R.-W."/>
            <person name="Bruemmer F."/>
            <person name="Labrenz M."/>
            <person name="Spormann A.M."/>
            <person name="Op den Camp H."/>
            <person name="Overmann J."/>
            <person name="Amann R."/>
            <person name="Jetten M.S.M."/>
            <person name="Mascher T."/>
            <person name="Medema M.H."/>
            <person name="Devos D.P."/>
            <person name="Kaster A.-K."/>
            <person name="Ovreas L."/>
            <person name="Rohde M."/>
            <person name="Galperin M.Y."/>
            <person name="Jogler C."/>
        </authorList>
    </citation>
    <scope>NUCLEOTIDE SEQUENCE [LARGE SCALE GENOMIC DNA]</scope>
    <source>
        <strain evidence="2 3">Poly30</strain>
    </source>
</reference>
<sequence length="169" mass="18548" precursor="true">MLRSTLAPQRFAAAMVLALALGCGEPIPPTSEAPEGGIQPLVTIAMSEEHAEDWTLPEGKARIQNFLDRIVLFLDRSEAEKEISHRIPTEARGAGFVALRVMSDFSYRVGLQLGATEVPAIEGGNTRREWRELMFALPGPLTFDEGDRVTFEFGPTTAPVLIEAIRFLP</sequence>
<proteinExistence type="predicted"/>
<organism evidence="2 3">
    <name type="scientific">Saltatorellus ferox</name>
    <dbReference type="NCBI Taxonomy" id="2528018"/>
    <lineage>
        <taxon>Bacteria</taxon>
        <taxon>Pseudomonadati</taxon>
        <taxon>Planctomycetota</taxon>
        <taxon>Planctomycetia</taxon>
        <taxon>Planctomycetia incertae sedis</taxon>
        <taxon>Saltatorellus</taxon>
    </lineage>
</organism>
<dbReference type="PROSITE" id="PS51257">
    <property type="entry name" value="PROKAR_LIPOPROTEIN"/>
    <property type="match status" value="1"/>
</dbReference>
<accession>A0A518EXY6</accession>
<dbReference type="AlphaFoldDB" id="A0A518EXY6"/>
<feature type="chain" id="PRO_5022113931" evidence="1">
    <location>
        <begin position="21"/>
        <end position="169"/>
    </location>
</feature>
<feature type="signal peptide" evidence="1">
    <location>
        <begin position="1"/>
        <end position="20"/>
    </location>
</feature>
<dbReference type="EMBL" id="CP036434">
    <property type="protein sequence ID" value="QDV08954.1"/>
    <property type="molecule type" value="Genomic_DNA"/>
</dbReference>
<gene>
    <name evidence="2" type="ORF">Poly30_45100</name>
</gene>
<name>A0A518EXY6_9BACT</name>
<protein>
    <submittedName>
        <fullName evidence="2">Uncharacterized protein</fullName>
    </submittedName>
</protein>
<keyword evidence="3" id="KW-1185">Reference proteome</keyword>
<evidence type="ECO:0000313" key="3">
    <source>
        <dbReference type="Proteomes" id="UP000320390"/>
    </source>
</evidence>